<protein>
    <submittedName>
        <fullName evidence="2">Uncharacterized protein</fullName>
    </submittedName>
</protein>
<dbReference type="AlphaFoldDB" id="C8ND57"/>
<evidence type="ECO:0000313" key="2">
    <source>
        <dbReference type="EMBL" id="EEV87450.1"/>
    </source>
</evidence>
<accession>C8ND57</accession>
<organism evidence="2 3">
    <name type="scientific">Cardiobacterium hominis (strain ATCC 15826 / DSM 8339 / NCTC 10426 / 6573)</name>
    <dbReference type="NCBI Taxonomy" id="638300"/>
    <lineage>
        <taxon>Bacteria</taxon>
        <taxon>Pseudomonadati</taxon>
        <taxon>Pseudomonadota</taxon>
        <taxon>Gammaproteobacteria</taxon>
        <taxon>Cardiobacteriales</taxon>
        <taxon>Cardiobacteriaceae</taxon>
        <taxon>Cardiobacterium</taxon>
    </lineage>
</organism>
<comment type="caution">
    <text evidence="2">The sequence shown here is derived from an EMBL/GenBank/DDBJ whole genome shotgun (WGS) entry which is preliminary data.</text>
</comment>
<name>C8ND57_CARH6</name>
<keyword evidence="3" id="KW-1185">Reference proteome</keyword>
<dbReference type="HOGENOM" id="CLU_1812291_0_0_6"/>
<feature type="region of interest" description="Disordered" evidence="1">
    <location>
        <begin position="70"/>
        <end position="108"/>
    </location>
</feature>
<evidence type="ECO:0000256" key="1">
    <source>
        <dbReference type="SAM" id="MobiDB-lite"/>
    </source>
</evidence>
<proteinExistence type="predicted"/>
<sequence length="142" mass="15774">MFGLFAVGGDDFFFVMGTGEELLDVFVADTGGSGALRKRLLPIGEVGRFGRLRRFRLRFGLRLRRRFDDRRGGGTGRKQCGKREDRQGSFHDGNGLVKEAGKDNGCGRGRQGSQAFTGFLRAGWANASTRSILPLFFHRRLS</sequence>
<dbReference type="EMBL" id="ACKY01000130">
    <property type="protein sequence ID" value="EEV87450.1"/>
    <property type="molecule type" value="Genomic_DNA"/>
</dbReference>
<reference evidence="2 3" key="1">
    <citation type="submission" date="2009-08" db="EMBL/GenBank/DDBJ databases">
        <authorList>
            <person name="Qin X."/>
            <person name="Bachman B."/>
            <person name="Battles P."/>
            <person name="Bell A."/>
            <person name="Bess C."/>
            <person name="Bickham C."/>
            <person name="Chaboub L."/>
            <person name="Chen D."/>
            <person name="Coyle M."/>
            <person name="Deiros D.R."/>
            <person name="Dinh H."/>
            <person name="Forbes L."/>
            <person name="Fowler G."/>
            <person name="Francisco L."/>
            <person name="Fu Q."/>
            <person name="Gubbala S."/>
            <person name="Hale W."/>
            <person name="Han Y."/>
            <person name="Hemphill L."/>
            <person name="Highlander S.K."/>
            <person name="Hirani K."/>
            <person name="Hogues M."/>
            <person name="Jackson L."/>
            <person name="Jakkamsetti A."/>
            <person name="Javaid M."/>
            <person name="Jiang H."/>
            <person name="Korchina V."/>
            <person name="Kovar C."/>
            <person name="Lara F."/>
            <person name="Lee S."/>
            <person name="Mata R."/>
            <person name="Mathew T."/>
            <person name="Moen C."/>
            <person name="Morales K."/>
            <person name="Munidasa M."/>
            <person name="Nazareth L."/>
            <person name="Ngo R."/>
            <person name="Nguyen L."/>
            <person name="Okwuonu G."/>
            <person name="Ongeri F."/>
            <person name="Patil S."/>
            <person name="Petrosino J."/>
            <person name="Pham C."/>
            <person name="Pham P."/>
            <person name="Pu L.-L."/>
            <person name="Puazo M."/>
            <person name="Raj R."/>
            <person name="Reid J."/>
            <person name="Rouhana J."/>
            <person name="Saada N."/>
            <person name="Shang Y."/>
            <person name="Simmons D."/>
            <person name="Thornton R."/>
            <person name="Warren J."/>
            <person name="Weissenberger G."/>
            <person name="Zhang J."/>
            <person name="Zhang L."/>
            <person name="Zhou C."/>
            <person name="Zhu D."/>
            <person name="Muzny D."/>
            <person name="Worley K."/>
            <person name="Gibbs R."/>
        </authorList>
    </citation>
    <scope>NUCLEOTIDE SEQUENCE [LARGE SCALE GENOMIC DNA]</scope>
    <source>
        <strain evidence="3">ATCC 15826 / DSM 8339 / NCTC 10426 / 6573</strain>
    </source>
</reference>
<evidence type="ECO:0000313" key="3">
    <source>
        <dbReference type="Proteomes" id="UP000004870"/>
    </source>
</evidence>
<dbReference type="Proteomes" id="UP000004870">
    <property type="component" value="Unassembled WGS sequence"/>
</dbReference>
<gene>
    <name evidence="2" type="ORF">HMPREF0198_2435</name>
</gene>